<evidence type="ECO:0000256" key="3">
    <source>
        <dbReference type="ARBA" id="ARBA00022741"/>
    </source>
</evidence>
<dbReference type="RefSeq" id="WP_267988999.1">
    <property type="nucleotide sequence ID" value="NZ_JAPJZI010000001.1"/>
</dbReference>
<evidence type="ECO:0000256" key="2">
    <source>
        <dbReference type="ARBA" id="ARBA00022679"/>
    </source>
</evidence>
<dbReference type="PANTHER" id="PTHR43085">
    <property type="entry name" value="HEXOKINASE FAMILY MEMBER"/>
    <property type="match status" value="1"/>
</dbReference>
<accession>A0A9X3ZGH4</accession>
<dbReference type="GO" id="GO:0047590">
    <property type="term" value="F:5-dehydro-2-deoxygluconokinase activity"/>
    <property type="evidence" value="ECO:0007669"/>
    <property type="project" value="UniProtKB-EC"/>
</dbReference>
<feature type="domain" description="Carbohydrate kinase PfkB" evidence="6">
    <location>
        <begin position="5"/>
        <end position="316"/>
    </location>
</feature>
<dbReference type="AlphaFoldDB" id="A0A9X3ZGH4"/>
<sequence length="630" mass="68599">MRDLDVVTIGRSSIDLYGAELGVELADVSNFVKSVGGSPTNIAVGASRLGLRSALVTRVGDEQMGASVLETLEQEGVYTGAIKRDPDNLTALVLLAVKDRAHAPHIFYRRECADMNLSADDIDPELIKRTKAIVVTGTHFSTDRVAGASWRAMRLAREAGAKIVLDIDFRPSLWGLVKDAKGAERLGFEPRIAQIYEEVIAMCDVVVGTEEEFCSALNVPDIDDALVKAHALTRGVLVCKRGQAGCDVYEGVDEWRLGTPVSGMTFNVDVVNTIGAGDAFMAGFLSGYLRGESMELCATRANACGAIAVSRLLCSQDYATASELEQFLSLARKSKGAVLRPSVPRRIQARKKLDGNLFLLACDHRTQFRDIAAQLGKDESRFSQFKRLAVSAAAAEASAKWNAGVIIDAEYGTDALYDAGNAGLWTARPIEVAGSRPVEFNTGPDIGSKLLMWPRSQTIKCLIHYDVHDPDTVRVHQEESLVRLADACNALGRELLLEIIPPKQREDRGAAVAEAVERVYEMGVKPDWWKLEPLTDADDWKRVAGLVDVHDDDCHGIVMLGQTASVSALQEAMSAASGIDRIRGFAIGRGIVAKPFEAWLKEEIGDDEAVSMMRQSYRLFIDSWMPAQTV</sequence>
<dbReference type="EMBL" id="JAPJZI010000001">
    <property type="protein sequence ID" value="MDA5397540.1"/>
    <property type="molecule type" value="Genomic_DNA"/>
</dbReference>
<dbReference type="GO" id="GO:0005524">
    <property type="term" value="F:ATP binding"/>
    <property type="evidence" value="ECO:0007669"/>
    <property type="project" value="UniProtKB-KW"/>
</dbReference>
<keyword evidence="3" id="KW-0547">Nucleotide-binding</keyword>
<evidence type="ECO:0000313" key="9">
    <source>
        <dbReference type="Proteomes" id="UP001151234"/>
    </source>
</evidence>
<feature type="domain" description="DUF2090" evidence="7">
    <location>
        <begin position="345"/>
        <end position="625"/>
    </location>
</feature>
<dbReference type="Gene3D" id="3.20.20.70">
    <property type="entry name" value="Aldolase class I"/>
    <property type="match status" value="1"/>
</dbReference>
<gene>
    <name evidence="8" type="primary">iolC</name>
    <name evidence="8" type="ORF">OQ273_03040</name>
</gene>
<dbReference type="InterPro" id="IPR029056">
    <property type="entry name" value="Ribokinase-like"/>
</dbReference>
<dbReference type="InterPro" id="IPR023314">
    <property type="entry name" value="Myo_inos_IolC-like_sf"/>
</dbReference>
<proteinExistence type="inferred from homology"/>
<reference evidence="8" key="1">
    <citation type="submission" date="2022-11" db="EMBL/GenBank/DDBJ databases">
        <title>Draft genome sequence of Hoeflea poritis E7-10 and Hoeflea prorocentri PM5-8, separated from scleractinian coral Porites lutea and marine dinoflagellate.</title>
        <authorList>
            <person name="Zhang G."/>
            <person name="Wei Q."/>
            <person name="Cai L."/>
        </authorList>
    </citation>
    <scope>NUCLEOTIDE SEQUENCE</scope>
    <source>
        <strain evidence="8">PM5-8</strain>
    </source>
</reference>
<keyword evidence="9" id="KW-1185">Reference proteome</keyword>
<dbReference type="SUPFAM" id="SSF51569">
    <property type="entry name" value="Aldolase"/>
    <property type="match status" value="1"/>
</dbReference>
<dbReference type="PANTHER" id="PTHR43085:SF49">
    <property type="entry name" value="5-DEHYDRO-2-DEOXYGLUCONOKINASE"/>
    <property type="match status" value="1"/>
</dbReference>
<dbReference type="Gene3D" id="3.40.1190.20">
    <property type="match status" value="1"/>
</dbReference>
<comment type="caution">
    <text evidence="8">The sequence shown here is derived from an EMBL/GenBank/DDBJ whole genome shotgun (WGS) entry which is preliminary data.</text>
</comment>
<dbReference type="InterPro" id="IPR013785">
    <property type="entry name" value="Aldolase_TIM"/>
</dbReference>
<dbReference type="InterPro" id="IPR011611">
    <property type="entry name" value="PfkB_dom"/>
</dbReference>
<dbReference type="InterPro" id="IPR050306">
    <property type="entry name" value="PfkB_Carbo_kinase"/>
</dbReference>
<evidence type="ECO:0000256" key="5">
    <source>
        <dbReference type="ARBA" id="ARBA00022840"/>
    </source>
</evidence>
<dbReference type="SUPFAM" id="SSF53613">
    <property type="entry name" value="Ribokinase-like"/>
    <property type="match status" value="1"/>
</dbReference>
<keyword evidence="5" id="KW-0067">ATP-binding</keyword>
<dbReference type="InterPro" id="IPR030830">
    <property type="entry name" value="Myo_inos_IolC"/>
</dbReference>
<comment type="similarity">
    <text evidence="1">Belongs to the carbohydrate kinase PfkB family.</text>
</comment>
<dbReference type="CDD" id="cd01166">
    <property type="entry name" value="KdgK"/>
    <property type="match status" value="1"/>
</dbReference>
<name>A0A9X3ZGH4_9HYPH</name>
<evidence type="ECO:0000256" key="1">
    <source>
        <dbReference type="ARBA" id="ARBA00010688"/>
    </source>
</evidence>
<keyword evidence="4" id="KW-0418">Kinase</keyword>
<dbReference type="Pfam" id="PF00294">
    <property type="entry name" value="PfkB"/>
    <property type="match status" value="1"/>
</dbReference>
<dbReference type="Gene3D" id="2.20.150.10">
    <property type="entry name" value="putative 5-dehydro-2- deoxygluconokinase"/>
    <property type="match status" value="1"/>
</dbReference>
<dbReference type="InterPro" id="IPR002173">
    <property type="entry name" value="Carboh/pur_kinase_PfkB_CS"/>
</dbReference>
<evidence type="ECO:0000313" key="8">
    <source>
        <dbReference type="EMBL" id="MDA5397540.1"/>
    </source>
</evidence>
<keyword evidence="2 8" id="KW-0808">Transferase</keyword>
<evidence type="ECO:0000256" key="4">
    <source>
        <dbReference type="ARBA" id="ARBA00022777"/>
    </source>
</evidence>
<evidence type="ECO:0000259" key="6">
    <source>
        <dbReference type="Pfam" id="PF00294"/>
    </source>
</evidence>
<dbReference type="Proteomes" id="UP001151234">
    <property type="component" value="Unassembled WGS sequence"/>
</dbReference>
<protein>
    <submittedName>
        <fullName evidence="8">5-dehydro-2-deoxygluconokinase</fullName>
        <ecNumber evidence="8">2.7.1.92</ecNumber>
    </submittedName>
</protein>
<organism evidence="8 9">
    <name type="scientific">Hoeflea prorocentri</name>
    <dbReference type="NCBI Taxonomy" id="1922333"/>
    <lineage>
        <taxon>Bacteria</taxon>
        <taxon>Pseudomonadati</taxon>
        <taxon>Pseudomonadota</taxon>
        <taxon>Alphaproteobacteria</taxon>
        <taxon>Hyphomicrobiales</taxon>
        <taxon>Rhizobiaceae</taxon>
        <taxon>Hoeflea</taxon>
    </lineage>
</organism>
<dbReference type="InterPro" id="IPR018659">
    <property type="entry name" value="DUF2090"/>
</dbReference>
<dbReference type="Pfam" id="PF09863">
    <property type="entry name" value="DUF2090"/>
    <property type="match status" value="1"/>
</dbReference>
<dbReference type="PROSITE" id="PS00584">
    <property type="entry name" value="PFKB_KINASES_2"/>
    <property type="match status" value="1"/>
</dbReference>
<dbReference type="NCBIfam" id="TIGR04382">
    <property type="entry name" value="myo_inos_iolC_N"/>
    <property type="match status" value="1"/>
</dbReference>
<evidence type="ECO:0000259" key="7">
    <source>
        <dbReference type="Pfam" id="PF09863"/>
    </source>
</evidence>
<dbReference type="EC" id="2.7.1.92" evidence="8"/>